<dbReference type="Gene3D" id="3.40.50.300">
    <property type="entry name" value="P-loop containing nucleotide triphosphate hydrolases"/>
    <property type="match status" value="2"/>
</dbReference>
<evidence type="ECO:0000256" key="3">
    <source>
        <dbReference type="ARBA" id="ARBA00022741"/>
    </source>
</evidence>
<keyword evidence="3" id="KW-0547">Nucleotide-binding</keyword>
<dbReference type="CDD" id="cd03215">
    <property type="entry name" value="ABC_Carb_Monos_II"/>
    <property type="match status" value="1"/>
</dbReference>
<dbReference type="InterPro" id="IPR003439">
    <property type="entry name" value="ABC_transporter-like_ATP-bd"/>
</dbReference>
<evidence type="ECO:0000256" key="1">
    <source>
        <dbReference type="ARBA" id="ARBA00022448"/>
    </source>
</evidence>
<evidence type="ECO:0000313" key="7">
    <source>
        <dbReference type="EMBL" id="GID11249.1"/>
    </source>
</evidence>
<dbReference type="CDD" id="cd03216">
    <property type="entry name" value="ABC_Carb_Monos_I"/>
    <property type="match status" value="1"/>
</dbReference>
<dbReference type="SMART" id="SM00382">
    <property type="entry name" value="AAA"/>
    <property type="match status" value="2"/>
</dbReference>
<evidence type="ECO:0000256" key="5">
    <source>
        <dbReference type="SAM" id="MobiDB-lite"/>
    </source>
</evidence>
<dbReference type="SUPFAM" id="SSF52540">
    <property type="entry name" value="P-loop containing nucleoside triphosphate hydrolases"/>
    <property type="match status" value="2"/>
</dbReference>
<evidence type="ECO:0000313" key="8">
    <source>
        <dbReference type="Proteomes" id="UP000612808"/>
    </source>
</evidence>
<feature type="domain" description="ABC transporter" evidence="6">
    <location>
        <begin position="276"/>
        <end position="518"/>
    </location>
</feature>
<dbReference type="InterPro" id="IPR027417">
    <property type="entry name" value="P-loop_NTPase"/>
</dbReference>
<sequence length="597" mass="60624">MSGDPGRPAPPYVIEGVGLSQSFGHTRALTDVSLAIQPGECLGLVGRNGAGKSTVVSILSGLRRPDTGVVRLGGEPAPPVGDPAAWRRRVATVHQHSMLVPTLTVAENMYLDRQPRRTGLGRVLPGPLHWSAMRTGAAEVLREWGVDVDVTAPAGAISVEQRQIVEIARALSTGTRCLILDEPTAALERAGVRRLFGRLRPLLAQGVGILYISHHLEEVYEICDRVTVLRDGRHVRTGAVGGIGQDELVTAMVGPEDPLAGTTTIDAAPTPDPDAAPVLAVRHLTAADARGSLTDVSLVVRPGECVGVLGLAGSGTTTLADAVAGLVRPTAGAVLVAGVPLPAGRPDVALRHGIGYVPEDRHARGYVPMLGVGDNITMTITDRLTRYGVLSPRRHLAAARRLAERLGVVSAGTAQPVVELSGGNQQKVVVGRALARDPRVVVAVAPTQGVDVASKRALLGALDEVRGAGAGVLLVSDDLADLAIANRIVVLVRGRTFAEFVEPPWDREALIAASEGLGARDDDPPGTGITGGDTAAGDTTSGSTASGGGMGGTTGASAAGGTTGASAAGGTTGDSAAGGTTGDSAARGGTDEGGAAQ</sequence>
<dbReference type="Proteomes" id="UP000612808">
    <property type="component" value="Unassembled WGS sequence"/>
</dbReference>
<dbReference type="AlphaFoldDB" id="A0A8J3ND91"/>
<feature type="compositionally biased region" description="Low complexity" evidence="5">
    <location>
        <begin position="532"/>
        <end position="544"/>
    </location>
</feature>
<dbReference type="PROSITE" id="PS50893">
    <property type="entry name" value="ABC_TRANSPORTER_2"/>
    <property type="match status" value="2"/>
</dbReference>
<keyword evidence="8" id="KW-1185">Reference proteome</keyword>
<dbReference type="PANTHER" id="PTHR43790">
    <property type="entry name" value="CARBOHYDRATE TRANSPORT ATP-BINDING PROTEIN MG119-RELATED"/>
    <property type="match status" value="1"/>
</dbReference>
<evidence type="ECO:0000256" key="4">
    <source>
        <dbReference type="ARBA" id="ARBA00022840"/>
    </source>
</evidence>
<dbReference type="InterPro" id="IPR050107">
    <property type="entry name" value="ABC_carbohydrate_import_ATPase"/>
</dbReference>
<dbReference type="GO" id="GO:0016887">
    <property type="term" value="F:ATP hydrolysis activity"/>
    <property type="evidence" value="ECO:0007669"/>
    <property type="project" value="InterPro"/>
</dbReference>
<evidence type="ECO:0000259" key="6">
    <source>
        <dbReference type="PROSITE" id="PS50893"/>
    </source>
</evidence>
<proteinExistence type="predicted"/>
<keyword evidence="4 7" id="KW-0067">ATP-binding</keyword>
<keyword evidence="1" id="KW-0813">Transport</keyword>
<accession>A0A8J3ND91</accession>
<dbReference type="RefSeq" id="WP_239076599.1">
    <property type="nucleotide sequence ID" value="NZ_BAAAZM010000006.1"/>
</dbReference>
<reference evidence="7" key="1">
    <citation type="submission" date="2021-01" db="EMBL/GenBank/DDBJ databases">
        <title>Whole genome shotgun sequence of Actinocatenispora rupis NBRC 107355.</title>
        <authorList>
            <person name="Komaki H."/>
            <person name="Tamura T."/>
        </authorList>
    </citation>
    <scope>NUCLEOTIDE SEQUENCE</scope>
    <source>
        <strain evidence="7">NBRC 107355</strain>
    </source>
</reference>
<feature type="region of interest" description="Disordered" evidence="5">
    <location>
        <begin position="516"/>
        <end position="597"/>
    </location>
</feature>
<feature type="compositionally biased region" description="Gly residues" evidence="5">
    <location>
        <begin position="545"/>
        <end position="554"/>
    </location>
</feature>
<dbReference type="Pfam" id="PF00005">
    <property type="entry name" value="ABC_tran"/>
    <property type="match status" value="2"/>
</dbReference>
<organism evidence="7 8">
    <name type="scientific">Actinocatenispora rupis</name>
    <dbReference type="NCBI Taxonomy" id="519421"/>
    <lineage>
        <taxon>Bacteria</taxon>
        <taxon>Bacillati</taxon>
        <taxon>Actinomycetota</taxon>
        <taxon>Actinomycetes</taxon>
        <taxon>Micromonosporales</taxon>
        <taxon>Micromonosporaceae</taxon>
        <taxon>Actinocatenispora</taxon>
    </lineage>
</organism>
<name>A0A8J3ND91_9ACTN</name>
<dbReference type="EMBL" id="BOMB01000012">
    <property type="protein sequence ID" value="GID11249.1"/>
    <property type="molecule type" value="Genomic_DNA"/>
</dbReference>
<dbReference type="PANTHER" id="PTHR43790:SF9">
    <property type="entry name" value="GALACTOFURANOSE TRANSPORTER ATP-BINDING PROTEIN YTFR"/>
    <property type="match status" value="1"/>
</dbReference>
<feature type="compositionally biased region" description="Low complexity" evidence="5">
    <location>
        <begin position="555"/>
        <end position="588"/>
    </location>
</feature>
<evidence type="ECO:0000256" key="2">
    <source>
        <dbReference type="ARBA" id="ARBA00022737"/>
    </source>
</evidence>
<feature type="domain" description="ABC transporter" evidence="6">
    <location>
        <begin position="14"/>
        <end position="256"/>
    </location>
</feature>
<dbReference type="InterPro" id="IPR003593">
    <property type="entry name" value="AAA+_ATPase"/>
</dbReference>
<keyword evidence="2" id="KW-0677">Repeat</keyword>
<dbReference type="PROSITE" id="PS00211">
    <property type="entry name" value="ABC_TRANSPORTER_1"/>
    <property type="match status" value="1"/>
</dbReference>
<comment type="caution">
    <text evidence="7">The sequence shown here is derived from an EMBL/GenBank/DDBJ whole genome shotgun (WGS) entry which is preliminary data.</text>
</comment>
<dbReference type="InterPro" id="IPR017871">
    <property type="entry name" value="ABC_transporter-like_CS"/>
</dbReference>
<dbReference type="GO" id="GO:0005524">
    <property type="term" value="F:ATP binding"/>
    <property type="evidence" value="ECO:0007669"/>
    <property type="project" value="UniProtKB-KW"/>
</dbReference>
<gene>
    <name evidence="7" type="ORF">Aru02nite_21380</name>
</gene>
<protein>
    <submittedName>
        <fullName evidence="7">Sugar ABC transporter ATP-binding protein</fullName>
    </submittedName>
</protein>